<dbReference type="Proteomes" id="UP000234505">
    <property type="component" value="Unassembled WGS sequence"/>
</dbReference>
<proteinExistence type="predicted"/>
<protein>
    <submittedName>
        <fullName evidence="1">Uncharacterized protein</fullName>
    </submittedName>
</protein>
<dbReference type="RefSeq" id="WP_154058998.1">
    <property type="nucleotide sequence ID" value="NZ_JAHBNO010000001.1"/>
</dbReference>
<name>A0A2J4RJE5_9ENTR</name>
<evidence type="ECO:0000313" key="2">
    <source>
        <dbReference type="Proteomes" id="UP000234505"/>
    </source>
</evidence>
<accession>A0A2J4RJE5</accession>
<sequence length="132" mass="14135">MKNLLKTVRDSIAAAMNGRTIEQMETEQLKQNVKNAVDDYLIRHPDWQPLTKPAPAAAPVANTKQKAKRIMKTLGAGAGVFTPPVVDEAALARARSKCREIVAADPAAYSYVISSEPLPDQDKPGGAGIIQG</sequence>
<gene>
    <name evidence="1" type="ORF">CWN50_04410</name>
</gene>
<evidence type="ECO:0000313" key="1">
    <source>
        <dbReference type="EMBL" id="PLL43441.1"/>
    </source>
</evidence>
<dbReference type="EMBL" id="PIDS01000077">
    <property type="protein sequence ID" value="PLL43441.1"/>
    <property type="molecule type" value="Genomic_DNA"/>
</dbReference>
<comment type="caution">
    <text evidence="1">The sequence shown here is derived from an EMBL/GenBank/DDBJ whole genome shotgun (WGS) entry which is preliminary data.</text>
</comment>
<reference evidence="1 2" key="2">
    <citation type="submission" date="2018-01" db="EMBL/GenBank/DDBJ databases">
        <title>Genomic study of Klebsiella pneumoniae.</title>
        <authorList>
            <person name="Yang Y."/>
            <person name="Bicalho R."/>
        </authorList>
    </citation>
    <scope>NUCLEOTIDE SEQUENCE [LARGE SCALE GENOMIC DNA]</scope>
    <source>
        <strain evidence="1 2">A11</strain>
    </source>
</reference>
<organism evidence="1 2">
    <name type="scientific">Klebsiella michiganensis</name>
    <dbReference type="NCBI Taxonomy" id="1134687"/>
    <lineage>
        <taxon>Bacteria</taxon>
        <taxon>Pseudomonadati</taxon>
        <taxon>Pseudomonadota</taxon>
        <taxon>Gammaproteobacteria</taxon>
        <taxon>Enterobacterales</taxon>
        <taxon>Enterobacteriaceae</taxon>
        <taxon>Klebsiella/Raoultella group</taxon>
        <taxon>Klebsiella</taxon>
    </lineage>
</organism>
<dbReference type="AlphaFoldDB" id="A0A2J4RJE5"/>
<reference evidence="1 2" key="1">
    <citation type="submission" date="2017-11" db="EMBL/GenBank/DDBJ databases">
        <authorList>
            <person name="Han C.G."/>
        </authorList>
    </citation>
    <scope>NUCLEOTIDE SEQUENCE [LARGE SCALE GENOMIC DNA]</scope>
    <source>
        <strain evidence="1 2">A11</strain>
    </source>
</reference>